<sequence length="109" mass="12247">MYIQCMTNYILADLQCYTRHNNLPGVINISKVNFPERIIVRVSSSELDILDDIIKSDKPPKDISGAVRYCIKNIGSKKKNSKSAKPEIPKEPDYDTTFKTALSLEKGAV</sequence>
<gene>
    <name evidence="1" type="ordered locus">Mpet_2304</name>
</gene>
<protein>
    <submittedName>
        <fullName evidence="1">Uncharacterized protein</fullName>
    </submittedName>
</protein>
<name>E1RD68_METP4</name>
<dbReference type="AlphaFoldDB" id="E1RD68"/>
<dbReference type="STRING" id="679926.Mpet_2304"/>
<keyword evidence="2" id="KW-1185">Reference proteome</keyword>
<organism evidence="1 2">
    <name type="scientific">Methanolacinia petrolearia (strain DSM 11571 / OCM 486 / SEBR 4847)</name>
    <name type="common">Methanoplanus petrolearius</name>
    <dbReference type="NCBI Taxonomy" id="679926"/>
    <lineage>
        <taxon>Archaea</taxon>
        <taxon>Methanobacteriati</taxon>
        <taxon>Methanobacteriota</taxon>
        <taxon>Stenosarchaea group</taxon>
        <taxon>Methanomicrobia</taxon>
        <taxon>Methanomicrobiales</taxon>
        <taxon>Methanomicrobiaceae</taxon>
        <taxon>Methanolacinia</taxon>
    </lineage>
</organism>
<dbReference type="Proteomes" id="UP000006565">
    <property type="component" value="Chromosome"/>
</dbReference>
<evidence type="ECO:0000313" key="2">
    <source>
        <dbReference type="Proteomes" id="UP000006565"/>
    </source>
</evidence>
<dbReference type="KEGG" id="mpi:Mpet_2304"/>
<dbReference type="EMBL" id="CP002117">
    <property type="protein sequence ID" value="ADN37051.1"/>
    <property type="molecule type" value="Genomic_DNA"/>
</dbReference>
<proteinExistence type="predicted"/>
<dbReference type="HOGENOM" id="CLU_2177900_0_0_2"/>
<reference evidence="1 2" key="1">
    <citation type="journal article" date="2010" name="Stand. Genomic Sci.">
        <title>Complete genome sequence of Methanoplanus petrolearius type strain (SEBR 4847).</title>
        <authorList>
            <person name="Brambilla E."/>
            <person name="Djao O.D."/>
            <person name="Daligault H."/>
            <person name="Lapidus A."/>
            <person name="Lucas S."/>
            <person name="Hammon N."/>
            <person name="Nolan M."/>
            <person name="Tice H."/>
            <person name="Cheng J.F."/>
            <person name="Han C."/>
            <person name="Tapia R."/>
            <person name="Goodwin L."/>
            <person name="Pitluck S."/>
            <person name="Liolios K."/>
            <person name="Ivanova N."/>
            <person name="Mavromatis K."/>
            <person name="Mikhailova N."/>
            <person name="Pati A."/>
            <person name="Chen A."/>
            <person name="Palaniappan K."/>
            <person name="Land M."/>
            <person name="Hauser L."/>
            <person name="Chang Y.J."/>
            <person name="Jeffries C.D."/>
            <person name="Rohde M."/>
            <person name="Spring S."/>
            <person name="Sikorski J."/>
            <person name="Goker M."/>
            <person name="Woyke T."/>
            <person name="Bristow J."/>
            <person name="Eisen J.A."/>
            <person name="Markowitz V."/>
            <person name="Hugenholtz P."/>
            <person name="Kyrpides N.C."/>
            <person name="Klenk H.P."/>
        </authorList>
    </citation>
    <scope>NUCLEOTIDE SEQUENCE [LARGE SCALE GENOMIC DNA]</scope>
    <source>
        <strain evidence="2">DSM 11571 / OCM 486 / SEBR 4847</strain>
    </source>
</reference>
<evidence type="ECO:0000313" key="1">
    <source>
        <dbReference type="EMBL" id="ADN37051.1"/>
    </source>
</evidence>
<accession>E1RD68</accession>